<evidence type="ECO:0000313" key="2">
    <source>
        <dbReference type="EMBL" id="KAF8396767.1"/>
    </source>
</evidence>
<keyword evidence="3" id="KW-1185">Reference proteome</keyword>
<sequence length="211" mass="23862">MIYIIMSSSWKCSICLSPHHGSVRFQFIHSTPTGHPSARVLIGNHWLYSDIPLDRPWLVQTTAAPPWSTTAPAASVPIQTRRETEQHREFHCAAHPDLVAFAYLPIMGEEDPNSLVLLRLTIILIGFTLAAIAYSLICHWIIVGWCNRRRLLPGLPPHPHPHHRSPFGQDETLSNIKISMVQLILTYKYHQEMGFIGDDHTCAVCLSEFEA</sequence>
<keyword evidence="1" id="KW-1133">Transmembrane helix</keyword>
<keyword evidence="1" id="KW-0812">Transmembrane</keyword>
<evidence type="ECO:0000313" key="3">
    <source>
        <dbReference type="Proteomes" id="UP000655225"/>
    </source>
</evidence>
<dbReference type="EMBL" id="JABCRI010000012">
    <property type="protein sequence ID" value="KAF8396767.1"/>
    <property type="molecule type" value="Genomic_DNA"/>
</dbReference>
<comment type="caution">
    <text evidence="2">The sequence shown here is derived from an EMBL/GenBank/DDBJ whole genome shotgun (WGS) entry which is preliminary data.</text>
</comment>
<protein>
    <submittedName>
        <fullName evidence="2">Uncharacterized protein</fullName>
    </submittedName>
</protein>
<reference evidence="2 3" key="1">
    <citation type="submission" date="2020-04" db="EMBL/GenBank/DDBJ databases">
        <title>Plant Genome Project.</title>
        <authorList>
            <person name="Zhang R.-G."/>
        </authorList>
    </citation>
    <scope>NUCLEOTIDE SEQUENCE [LARGE SCALE GENOMIC DNA]</scope>
    <source>
        <strain evidence="2">YNK0</strain>
        <tissue evidence="2">Leaf</tissue>
    </source>
</reference>
<dbReference type="OrthoDB" id="8062037at2759"/>
<organism evidence="2 3">
    <name type="scientific">Tetracentron sinense</name>
    <name type="common">Spur-leaf</name>
    <dbReference type="NCBI Taxonomy" id="13715"/>
    <lineage>
        <taxon>Eukaryota</taxon>
        <taxon>Viridiplantae</taxon>
        <taxon>Streptophyta</taxon>
        <taxon>Embryophyta</taxon>
        <taxon>Tracheophyta</taxon>
        <taxon>Spermatophyta</taxon>
        <taxon>Magnoliopsida</taxon>
        <taxon>Trochodendrales</taxon>
        <taxon>Trochodendraceae</taxon>
        <taxon>Tetracentron</taxon>
    </lineage>
</organism>
<keyword evidence="1" id="KW-0472">Membrane</keyword>
<proteinExistence type="predicted"/>
<feature type="transmembrane region" description="Helical" evidence="1">
    <location>
        <begin position="116"/>
        <end position="142"/>
    </location>
</feature>
<name>A0A835DDI0_TETSI</name>
<gene>
    <name evidence="2" type="ORF">HHK36_018399</name>
</gene>
<evidence type="ECO:0000256" key="1">
    <source>
        <dbReference type="SAM" id="Phobius"/>
    </source>
</evidence>
<accession>A0A835DDI0</accession>
<dbReference type="AlphaFoldDB" id="A0A835DDI0"/>
<dbReference type="Proteomes" id="UP000655225">
    <property type="component" value="Unassembled WGS sequence"/>
</dbReference>